<evidence type="ECO:0000313" key="3">
    <source>
        <dbReference type="Proteomes" id="UP000019488"/>
    </source>
</evidence>
<protein>
    <recommendedName>
        <fullName evidence="5">SRPBCC family protein</fullName>
    </recommendedName>
</protein>
<keyword evidence="4" id="KW-1185">Reference proteome</keyword>
<dbReference type="OrthoDB" id="2190459at2"/>
<evidence type="ECO:0000313" key="2">
    <source>
        <dbReference type="EMBL" id="KRM12231.1"/>
    </source>
</evidence>
<dbReference type="Proteomes" id="UP000019488">
    <property type="component" value="Unassembled WGS sequence"/>
</dbReference>
<evidence type="ECO:0000313" key="1">
    <source>
        <dbReference type="EMBL" id="GAF36470.1"/>
    </source>
</evidence>
<dbReference type="RefSeq" id="WP_035179255.1">
    <property type="nucleotide sequence ID" value="NZ_AZFY01000014.1"/>
</dbReference>
<gene>
    <name evidence="2" type="ORF">FD41_GL000588</name>
    <name evidence="1" type="ORF">JCM14108_1438</name>
</gene>
<dbReference type="AlphaFoldDB" id="X0QCZ4"/>
<dbReference type="PATRIC" id="fig|1423743.5.peg.603"/>
<sequence>MNTQLFTNVIKVNAKADQARQILVNPTRLLKWVPEINAVDQKDGAFSITRSKEALNQFEVMAVEATDAKITYHSRQGRLAYDLIFELTESNGQLQIRETLFTDPTQTKLPLKLLAPIGKQALKVNLVNLGRVIETLTV</sequence>
<dbReference type="EMBL" id="BAKI01000012">
    <property type="protein sequence ID" value="GAF36470.1"/>
    <property type="molecule type" value="Genomic_DNA"/>
</dbReference>
<dbReference type="Proteomes" id="UP000051966">
    <property type="component" value="Unassembled WGS sequence"/>
</dbReference>
<accession>X0QCZ4</accession>
<organism evidence="1 3">
    <name type="scientific">Lentilactobacillus farraginis DSM 18382 = JCM 14108</name>
    <dbReference type="NCBI Taxonomy" id="1423743"/>
    <lineage>
        <taxon>Bacteria</taxon>
        <taxon>Bacillati</taxon>
        <taxon>Bacillota</taxon>
        <taxon>Bacilli</taxon>
        <taxon>Lactobacillales</taxon>
        <taxon>Lactobacillaceae</taxon>
        <taxon>Lentilactobacillus</taxon>
    </lineage>
</organism>
<dbReference type="STRING" id="1423743.FD41_GL000588"/>
<name>X0QCZ4_9LACO</name>
<evidence type="ECO:0008006" key="5">
    <source>
        <dbReference type="Google" id="ProtNLM"/>
    </source>
</evidence>
<dbReference type="EMBL" id="AZFY01000014">
    <property type="protein sequence ID" value="KRM12231.1"/>
    <property type="molecule type" value="Genomic_DNA"/>
</dbReference>
<dbReference type="SUPFAM" id="SSF55961">
    <property type="entry name" value="Bet v1-like"/>
    <property type="match status" value="1"/>
</dbReference>
<reference evidence="2 4" key="2">
    <citation type="journal article" date="2015" name="Genome Announc.">
        <title>Expanding the biotechnology potential of lactobacilli through comparative genomics of 213 strains and associated genera.</title>
        <authorList>
            <person name="Sun Z."/>
            <person name="Harris H.M."/>
            <person name="McCann A."/>
            <person name="Guo C."/>
            <person name="Argimon S."/>
            <person name="Zhang W."/>
            <person name="Yang X."/>
            <person name="Jeffery I.B."/>
            <person name="Cooney J.C."/>
            <person name="Kagawa T.F."/>
            <person name="Liu W."/>
            <person name="Song Y."/>
            <person name="Salvetti E."/>
            <person name="Wrobel A."/>
            <person name="Rasinkangas P."/>
            <person name="Parkhill J."/>
            <person name="Rea M.C."/>
            <person name="O'Sullivan O."/>
            <person name="Ritari J."/>
            <person name="Douillard F.P."/>
            <person name="Paul Ross R."/>
            <person name="Yang R."/>
            <person name="Briner A.E."/>
            <person name="Felis G.E."/>
            <person name="de Vos W.M."/>
            <person name="Barrangou R."/>
            <person name="Klaenhammer T.R."/>
            <person name="Caufield P.W."/>
            <person name="Cui Y."/>
            <person name="Zhang H."/>
            <person name="O'Toole P.W."/>
        </authorList>
    </citation>
    <scope>NUCLEOTIDE SEQUENCE [LARGE SCALE GENOMIC DNA]</scope>
    <source>
        <strain evidence="2 4">DSM 18382</strain>
    </source>
</reference>
<proteinExistence type="predicted"/>
<reference evidence="1" key="1">
    <citation type="journal article" date="2014" name="Genome Announc.">
        <title>Draft Genome Sequences of Two Lactobacillus Strains, L. farraginis JCM 14108T and L. composti JCM 14202T, Isolated from Compost of Distilled Shochu Residue.</title>
        <authorList>
            <person name="Yuki M."/>
            <person name="Oshima K."/>
            <person name="Suda W."/>
            <person name="Kitahara M."/>
            <person name="Kitamura K."/>
            <person name="Iida T."/>
            <person name="Hattori M."/>
            <person name="Ohkuma M."/>
        </authorList>
    </citation>
    <scope>NUCLEOTIDE SEQUENCE [LARGE SCALE GENOMIC DNA]</scope>
    <source>
        <strain evidence="1">JCM 14108</strain>
    </source>
</reference>
<evidence type="ECO:0000313" key="4">
    <source>
        <dbReference type="Proteomes" id="UP000051966"/>
    </source>
</evidence>
<comment type="caution">
    <text evidence="1">The sequence shown here is derived from an EMBL/GenBank/DDBJ whole genome shotgun (WGS) entry which is preliminary data.</text>
</comment>